<dbReference type="EMBL" id="JAHWXN010000001">
    <property type="protein sequence ID" value="MCK2035015.1"/>
    <property type="molecule type" value="Genomic_DNA"/>
</dbReference>
<accession>A0ABT0FAD1</accession>
<keyword evidence="2" id="KW-1133">Transmembrane helix</keyword>
<gene>
    <name evidence="3" type="ORF">KZC51_02590</name>
</gene>
<organism evidence="3 4">
    <name type="scientific">Microbacterium croceum</name>
    <dbReference type="NCBI Taxonomy" id="2851645"/>
    <lineage>
        <taxon>Bacteria</taxon>
        <taxon>Bacillati</taxon>
        <taxon>Actinomycetota</taxon>
        <taxon>Actinomycetes</taxon>
        <taxon>Micrococcales</taxon>
        <taxon>Microbacteriaceae</taxon>
        <taxon>Microbacterium</taxon>
    </lineage>
</organism>
<protein>
    <recommendedName>
        <fullName evidence="5">2-oxoglutarate dehydrogenase</fullName>
    </recommendedName>
</protein>
<keyword evidence="2" id="KW-0472">Membrane</keyword>
<feature type="compositionally biased region" description="Acidic residues" evidence="1">
    <location>
        <begin position="701"/>
        <end position="716"/>
    </location>
</feature>
<proteinExistence type="predicted"/>
<sequence>MTVTTPEAGLRALLLRLTRRTAVFAIALGVCGFVAPSGVVAATDDAPTKDDETVELYVSAGARGAVAVGGSTSAIVTVQNETESPLSGGRVHVELNRTPLVDNEAITTWLDDGDASGDFTALGSETTTSVDAGDEESTTVVMPDDVLGDIAPGVYPLRAVLTGATTGAAETDDEVDRDAEATSVLVVTAGRAARVGVLVPITATPADGALLTSDELSTLTADDGALTAQLDGVAGTAAILAIDPAIMASIRVLGTAAPASATEWLARLDELPNERFALQFGDADATAQAQAQLPSLLQPTTLAPFLDERNFPKTPAAPITDAPAMSATPSPAAPETPTLPDDETLSEVDGSISGVLWPRGDVTQDDLATFADYLGRAPLTVLPSSSVGGETSAHATVGSSAILVTDDAASGVLSQAAAENHTAARQRSLAAATAHLFLASQSSPTTPLLVGLDRDETRSADALRDAISTADTVGFGLTDLRATPATAAKLTTKPDAGRAAAVGELLADENTLTGFSSILTDPQLMLSPERIRILRTLAVGIPADSFGAEVAAHRTATQKTLSAVSIPPSSTIQLLTAAADLPFRVRNDLPWPVTVQLTVIPTDLRLDVEPVTIAEVPAKSSTRVKVPVSARVGSGELTLRLSLSTPTGVPIGGTESVRVAVRAEWETIGLAVLGGLIVVLIGLGVWRTVRRRRNEANAEAADADEAADPDAVEEDAVNTGPDAASTEKPNE</sequence>
<feature type="compositionally biased region" description="Low complexity" evidence="1">
    <location>
        <begin position="320"/>
        <end position="338"/>
    </location>
</feature>
<comment type="caution">
    <text evidence="3">The sequence shown here is derived from an EMBL/GenBank/DDBJ whole genome shotgun (WGS) entry which is preliminary data.</text>
</comment>
<keyword evidence="2" id="KW-0812">Transmembrane</keyword>
<feature type="transmembrane region" description="Helical" evidence="2">
    <location>
        <begin position="668"/>
        <end position="686"/>
    </location>
</feature>
<feature type="region of interest" description="Disordered" evidence="1">
    <location>
        <begin position="694"/>
        <end position="731"/>
    </location>
</feature>
<keyword evidence="4" id="KW-1185">Reference proteome</keyword>
<reference evidence="3 4" key="1">
    <citation type="submission" date="2021-06" db="EMBL/GenBank/DDBJ databases">
        <title>Genome-based taxonomic framework of Microbacterium strains isolated from marine environment, the description of four new species and reclassification of four preexisting species.</title>
        <authorList>
            <person name="Lee S.D."/>
            <person name="Kim S.-M."/>
            <person name="Byeon Y.-S."/>
            <person name="Yang H.L."/>
            <person name="Kim I.S."/>
        </authorList>
    </citation>
    <scope>NUCLEOTIDE SEQUENCE [LARGE SCALE GENOMIC DNA]</scope>
    <source>
        <strain evidence="3 4">SSW1-49</strain>
    </source>
</reference>
<feature type="region of interest" description="Disordered" evidence="1">
    <location>
        <begin position="307"/>
        <end position="346"/>
    </location>
</feature>
<evidence type="ECO:0000313" key="4">
    <source>
        <dbReference type="Proteomes" id="UP001300096"/>
    </source>
</evidence>
<evidence type="ECO:0000256" key="2">
    <source>
        <dbReference type="SAM" id="Phobius"/>
    </source>
</evidence>
<dbReference type="Pfam" id="PF19516">
    <property type="entry name" value="DUF6049"/>
    <property type="match status" value="1"/>
</dbReference>
<evidence type="ECO:0000256" key="1">
    <source>
        <dbReference type="SAM" id="MobiDB-lite"/>
    </source>
</evidence>
<dbReference type="InterPro" id="IPR046112">
    <property type="entry name" value="DUF6049"/>
</dbReference>
<name>A0ABT0FAD1_9MICO</name>
<dbReference type="RefSeq" id="WP_247628459.1">
    <property type="nucleotide sequence ID" value="NZ_JAHWXN010000001.1"/>
</dbReference>
<dbReference type="Proteomes" id="UP001300096">
    <property type="component" value="Unassembled WGS sequence"/>
</dbReference>
<evidence type="ECO:0000313" key="3">
    <source>
        <dbReference type="EMBL" id="MCK2035015.1"/>
    </source>
</evidence>
<evidence type="ECO:0008006" key="5">
    <source>
        <dbReference type="Google" id="ProtNLM"/>
    </source>
</evidence>